<dbReference type="AlphaFoldDB" id="A0A4Y2T918"/>
<dbReference type="EMBL" id="BGPR01026519">
    <property type="protein sequence ID" value="GBN96303.1"/>
    <property type="molecule type" value="Genomic_DNA"/>
</dbReference>
<keyword evidence="3" id="KW-1185">Reference proteome</keyword>
<reference evidence="2 3" key="1">
    <citation type="journal article" date="2019" name="Sci. Rep.">
        <title>Orb-weaving spider Araneus ventricosus genome elucidates the spidroin gene catalogue.</title>
        <authorList>
            <person name="Kono N."/>
            <person name="Nakamura H."/>
            <person name="Ohtoshi R."/>
            <person name="Moran D.A.P."/>
            <person name="Shinohara A."/>
            <person name="Yoshida Y."/>
            <person name="Fujiwara M."/>
            <person name="Mori M."/>
            <person name="Tomita M."/>
            <person name="Arakawa K."/>
        </authorList>
    </citation>
    <scope>NUCLEOTIDE SEQUENCE [LARGE SCALE GENOMIC DNA]</scope>
</reference>
<evidence type="ECO:0000313" key="3">
    <source>
        <dbReference type="Proteomes" id="UP000499080"/>
    </source>
</evidence>
<evidence type="ECO:0000313" key="2">
    <source>
        <dbReference type="EMBL" id="GBN96303.1"/>
    </source>
</evidence>
<evidence type="ECO:0000256" key="1">
    <source>
        <dbReference type="SAM" id="MobiDB-lite"/>
    </source>
</evidence>
<organism evidence="2 3">
    <name type="scientific">Araneus ventricosus</name>
    <name type="common">Orbweaver spider</name>
    <name type="synonym">Epeira ventricosa</name>
    <dbReference type="NCBI Taxonomy" id="182803"/>
    <lineage>
        <taxon>Eukaryota</taxon>
        <taxon>Metazoa</taxon>
        <taxon>Ecdysozoa</taxon>
        <taxon>Arthropoda</taxon>
        <taxon>Chelicerata</taxon>
        <taxon>Arachnida</taxon>
        <taxon>Araneae</taxon>
        <taxon>Araneomorphae</taxon>
        <taxon>Entelegynae</taxon>
        <taxon>Araneoidea</taxon>
        <taxon>Araneidae</taxon>
        <taxon>Araneus</taxon>
    </lineage>
</organism>
<gene>
    <name evidence="2" type="ORF">AVEN_89377_1</name>
</gene>
<name>A0A4Y2T918_ARAVE</name>
<protein>
    <submittedName>
        <fullName evidence="2">Uncharacterized protein</fullName>
    </submittedName>
</protein>
<comment type="caution">
    <text evidence="2">The sequence shown here is derived from an EMBL/GenBank/DDBJ whole genome shotgun (WGS) entry which is preliminary data.</text>
</comment>
<sequence>MVWWEAPGNILTLRKKKSGRSHVFNNSLQKPQGLTTNLLEDQKMLTRSRPTLRSSLSERPWRTTDNRPVCFHCKDVPDVVRATAEPQSCFDTYRRNQGRDSYSHILMTPAPPEPADKPPDPHRRIQMRRSPTRRYRPIAILQQKQSQSPGRQVNEAKLCVMTDRGLQPSNLLPAASARKLY</sequence>
<proteinExistence type="predicted"/>
<feature type="compositionally biased region" description="Basic and acidic residues" evidence="1">
    <location>
        <begin position="114"/>
        <end position="123"/>
    </location>
</feature>
<accession>A0A4Y2T918</accession>
<feature type="region of interest" description="Disordered" evidence="1">
    <location>
        <begin position="108"/>
        <end position="131"/>
    </location>
</feature>
<dbReference type="Proteomes" id="UP000499080">
    <property type="component" value="Unassembled WGS sequence"/>
</dbReference>